<dbReference type="InterPro" id="IPR000691">
    <property type="entry name" value="Prot_inh_I16_SSI"/>
</dbReference>
<evidence type="ECO:0000256" key="2">
    <source>
        <dbReference type="ARBA" id="ARBA00010472"/>
    </source>
</evidence>
<dbReference type="PRINTS" id="PR00294">
    <property type="entry name" value="SSBTLNINHBTR"/>
</dbReference>
<dbReference type="Pfam" id="PF00720">
    <property type="entry name" value="SSI"/>
    <property type="match status" value="1"/>
</dbReference>
<name>A0AAC9N0Z5_9PSEU</name>
<dbReference type="EMBL" id="CP014859">
    <property type="protein sequence ID" value="AOS65371.1"/>
    <property type="molecule type" value="Genomic_DNA"/>
</dbReference>
<accession>A0AAC9N0Z5</accession>
<evidence type="ECO:0000256" key="4">
    <source>
        <dbReference type="ARBA" id="ARBA00022525"/>
    </source>
</evidence>
<dbReference type="Proteomes" id="UP000095210">
    <property type="component" value="Chromosome"/>
</dbReference>
<comment type="subcellular location">
    <subcellularLocation>
        <location evidence="1">Secreted</location>
    </subcellularLocation>
</comment>
<dbReference type="GO" id="GO:0005576">
    <property type="term" value="C:extracellular region"/>
    <property type="evidence" value="ECO:0007669"/>
    <property type="project" value="UniProtKB-SubCell"/>
</dbReference>
<dbReference type="GO" id="GO:0004867">
    <property type="term" value="F:serine-type endopeptidase inhibitor activity"/>
    <property type="evidence" value="ECO:0007669"/>
    <property type="project" value="UniProtKB-KW"/>
</dbReference>
<dbReference type="RefSeq" id="WP_084643366.1">
    <property type="nucleotide sequence ID" value="NZ_CP014859.1"/>
</dbReference>
<dbReference type="InterPro" id="IPR023549">
    <property type="entry name" value="Subtilisin_inhibitor"/>
</dbReference>
<dbReference type="InterPro" id="IPR036819">
    <property type="entry name" value="Subtilisin_inhibitor-like_sf"/>
</dbReference>
<keyword evidence="6 8" id="KW-0722">Serine protease inhibitor</keyword>
<keyword evidence="7" id="KW-1015">Disulfide bond</keyword>
<organism evidence="10 11">
    <name type="scientific">Actinoalloteichus hymeniacidonis</name>
    <dbReference type="NCBI Taxonomy" id="340345"/>
    <lineage>
        <taxon>Bacteria</taxon>
        <taxon>Bacillati</taxon>
        <taxon>Actinomycetota</taxon>
        <taxon>Actinomycetes</taxon>
        <taxon>Pseudonocardiales</taxon>
        <taxon>Pseudonocardiaceae</taxon>
        <taxon>Actinoalloteichus</taxon>
    </lineage>
</organism>
<evidence type="ECO:0000256" key="5">
    <source>
        <dbReference type="ARBA" id="ARBA00022690"/>
    </source>
</evidence>
<comment type="similarity">
    <text evidence="2 8">Belongs to the protease inhibitor I16 (SSI) family.</text>
</comment>
<protein>
    <submittedName>
        <fullName evidence="10">Subtilisin inhibitor-like protein</fullName>
    </submittedName>
</protein>
<keyword evidence="5 8" id="KW-0646">Protease inhibitor</keyword>
<dbReference type="KEGG" id="ahm:TL08_22955"/>
<evidence type="ECO:0000256" key="6">
    <source>
        <dbReference type="ARBA" id="ARBA00022900"/>
    </source>
</evidence>
<keyword evidence="4" id="KW-0964">Secreted</keyword>
<proteinExistence type="inferred from homology"/>
<gene>
    <name evidence="10" type="ORF">TL08_22955</name>
</gene>
<evidence type="ECO:0000313" key="10">
    <source>
        <dbReference type="EMBL" id="AOS65371.1"/>
    </source>
</evidence>
<dbReference type="InterPro" id="IPR020054">
    <property type="entry name" value="Prot_inh_SSI_I16_CS"/>
</dbReference>
<evidence type="ECO:0000256" key="8">
    <source>
        <dbReference type="RuleBase" id="RU003471"/>
    </source>
</evidence>
<keyword evidence="11" id="KW-1185">Reference proteome</keyword>
<evidence type="ECO:0000256" key="3">
    <source>
        <dbReference type="ARBA" id="ARBA00011738"/>
    </source>
</evidence>
<feature type="domain" description="Subtilisin inhibitor" evidence="9">
    <location>
        <begin position="38"/>
        <end position="128"/>
    </location>
</feature>
<dbReference type="SUPFAM" id="SSF55399">
    <property type="entry name" value="Subtilisin inhibitor"/>
    <property type="match status" value="1"/>
</dbReference>
<evidence type="ECO:0000256" key="7">
    <source>
        <dbReference type="ARBA" id="ARBA00023157"/>
    </source>
</evidence>
<comment type="subunit">
    <text evidence="3">Homodimer.</text>
</comment>
<dbReference type="PROSITE" id="PS00999">
    <property type="entry name" value="SSI"/>
    <property type="match status" value="1"/>
</dbReference>
<reference evidence="11" key="1">
    <citation type="submission" date="2016-03" db="EMBL/GenBank/DDBJ databases">
        <title>Complete genome sequence of the type strain Actinoalloteichus hymeniacidonis DSM 45092.</title>
        <authorList>
            <person name="Schaffert L."/>
            <person name="Albersmeier A."/>
            <person name="Winkler A."/>
            <person name="Kalinowski J."/>
            <person name="Zotchev S."/>
            <person name="Ruckert C."/>
        </authorList>
    </citation>
    <scope>NUCLEOTIDE SEQUENCE [LARGE SCALE GENOMIC DNA]</scope>
    <source>
        <strain evidence="11">HPA177(T) (DSM 45092(T))</strain>
    </source>
</reference>
<evidence type="ECO:0000313" key="11">
    <source>
        <dbReference type="Proteomes" id="UP000095210"/>
    </source>
</evidence>
<dbReference type="Gene3D" id="3.30.350.10">
    <property type="entry name" value="Subtilisin inhibitor-like"/>
    <property type="match status" value="1"/>
</dbReference>
<dbReference type="AlphaFoldDB" id="A0AAC9N0Z5"/>
<evidence type="ECO:0000256" key="1">
    <source>
        <dbReference type="ARBA" id="ARBA00004613"/>
    </source>
</evidence>
<sequence>MYWNHLVATAMLAASVVTGVNDVSGDSTAAPTTEGQIPTNLTLTISEGEGYSAHQNSPSTRTAVLTCDPAGGNHPDPALACTDLKAVGDRFEAIDDQALCTMIYQPYTATATGTIDGTPVAHEKTYSNKCILEAATGSIFAF</sequence>
<evidence type="ECO:0000259" key="9">
    <source>
        <dbReference type="Pfam" id="PF00720"/>
    </source>
</evidence>